<dbReference type="RefSeq" id="WP_130566004.1">
    <property type="nucleotide sequence ID" value="NZ_SHLY01000001.1"/>
</dbReference>
<sequence>MAIQQMKGAMAALFNSEQHLLALPEQVVAVRRLCVNPNSDLYDVEETVLKDPAFSGYLLKLANSALYGTGKQTCHQVADAIRRIGIHAVGELAMIYAAKQLHDARCLDSNIAQRMRLNWQQSWSLGQVATELYWQHRHREPAKCRRLDASDILTAAVMSGVGSLAVLTAADQVITRSANDTGEDEASLPPLSQDTIEDMLTLSNKYLQLTLQRWGMQDAYAQALVKPPIEDGEFHFTHYLWAAKLSTSPTSELGQCERTKSALKLHGVLAA</sequence>
<evidence type="ECO:0000313" key="3">
    <source>
        <dbReference type="Proteomes" id="UP000292544"/>
    </source>
</evidence>
<proteinExistence type="predicted"/>
<name>A0ABY1WVQ0_9GAMM</name>
<gene>
    <name evidence="2" type="ORF">EXY25_05710</name>
</gene>
<dbReference type="PANTHER" id="PTHR33525:SF3">
    <property type="entry name" value="RIBONUCLEASE Y"/>
    <property type="match status" value="1"/>
</dbReference>
<protein>
    <submittedName>
        <fullName evidence="2">HDOD domain-containing protein</fullName>
    </submittedName>
</protein>
<dbReference type="PANTHER" id="PTHR33525">
    <property type="match status" value="1"/>
</dbReference>
<comment type="caution">
    <text evidence="2">The sequence shown here is derived from an EMBL/GenBank/DDBJ whole genome shotgun (WGS) entry which is preliminary data.</text>
</comment>
<dbReference type="InterPro" id="IPR013976">
    <property type="entry name" value="HDOD"/>
</dbReference>
<keyword evidence="3" id="KW-1185">Reference proteome</keyword>
<dbReference type="Pfam" id="PF08668">
    <property type="entry name" value="HDOD"/>
    <property type="match status" value="1"/>
</dbReference>
<feature type="domain" description="HDOD" evidence="1">
    <location>
        <begin position="20"/>
        <end position="230"/>
    </location>
</feature>
<reference evidence="3" key="1">
    <citation type="submission" date="2019-02" db="EMBL/GenBank/DDBJ databases">
        <title>Draft genome sequence of Muricauda sp. 176CP4-71.</title>
        <authorList>
            <person name="Park J.-S."/>
        </authorList>
    </citation>
    <scope>NUCLEOTIDE SEQUENCE [LARGE SCALE GENOMIC DNA]</scope>
    <source>
        <strain evidence="3">176GS2-150</strain>
    </source>
</reference>
<evidence type="ECO:0000313" key="2">
    <source>
        <dbReference type="EMBL" id="TAA48698.1"/>
    </source>
</evidence>
<dbReference type="InterPro" id="IPR052340">
    <property type="entry name" value="RNase_Y/CdgJ"/>
</dbReference>
<organism evidence="2 3">
    <name type="scientific">Corallincola spongiicola</name>
    <dbReference type="NCBI Taxonomy" id="2520508"/>
    <lineage>
        <taxon>Bacteria</taxon>
        <taxon>Pseudomonadati</taxon>
        <taxon>Pseudomonadota</taxon>
        <taxon>Gammaproteobacteria</taxon>
        <taxon>Alteromonadales</taxon>
        <taxon>Psychromonadaceae</taxon>
        <taxon>Corallincola</taxon>
    </lineage>
</organism>
<dbReference type="SUPFAM" id="SSF109604">
    <property type="entry name" value="HD-domain/PDEase-like"/>
    <property type="match status" value="1"/>
</dbReference>
<dbReference type="Gene3D" id="1.10.3210.10">
    <property type="entry name" value="Hypothetical protein af1432"/>
    <property type="match status" value="1"/>
</dbReference>
<dbReference type="PROSITE" id="PS51833">
    <property type="entry name" value="HDOD"/>
    <property type="match status" value="1"/>
</dbReference>
<dbReference type="Proteomes" id="UP000292544">
    <property type="component" value="Unassembled WGS sequence"/>
</dbReference>
<evidence type="ECO:0000259" key="1">
    <source>
        <dbReference type="PROSITE" id="PS51833"/>
    </source>
</evidence>
<accession>A0ABY1WVQ0</accession>
<dbReference type="EMBL" id="SHLY01000001">
    <property type="protein sequence ID" value="TAA48698.1"/>
    <property type="molecule type" value="Genomic_DNA"/>
</dbReference>